<gene>
    <name evidence="11" type="ORF">PHLGIDRAFT_118627</name>
</gene>
<dbReference type="GO" id="GO:0017111">
    <property type="term" value="F:ribonucleoside triphosphate phosphatase activity"/>
    <property type="evidence" value="ECO:0007669"/>
    <property type="project" value="TreeGrafter"/>
</dbReference>
<evidence type="ECO:0000256" key="4">
    <source>
        <dbReference type="ARBA" id="ARBA00037742"/>
    </source>
</evidence>
<keyword evidence="10" id="KW-1133">Transmembrane helix</keyword>
<comment type="function">
    <text evidence="4">After transfer of sugars to endogenous macromolecular acceptors, the enzyme converts nucleoside diphosphates to nucleoside monophosphates which in turn exit the Golgi lumen in a coupled antiporter reaction, allowing entry of additional nucleotide sugar from the cytosol.</text>
</comment>
<dbReference type="Gene3D" id="3.30.420.150">
    <property type="entry name" value="Exopolyphosphatase. Domain 2"/>
    <property type="match status" value="1"/>
</dbReference>
<dbReference type="InterPro" id="IPR000407">
    <property type="entry name" value="GDA1_CD39_NTPase"/>
</dbReference>
<dbReference type="EC" id="3.6.1.42" evidence="5"/>
<protein>
    <recommendedName>
        <fullName evidence="5">guanosine-diphosphatase</fullName>
        <ecNumber evidence="5">3.6.1.42</ecNumber>
    </recommendedName>
</protein>
<dbReference type="PANTHER" id="PTHR11782:SF83">
    <property type="entry name" value="GUANOSINE-DIPHOSPHATASE"/>
    <property type="match status" value="1"/>
</dbReference>
<dbReference type="CDD" id="cd24040">
    <property type="entry name" value="ASKHA_NBD_GDA1"/>
    <property type="match status" value="1"/>
</dbReference>
<comment type="subcellular location">
    <subcellularLocation>
        <location evidence="1">Golgi apparatus membrane</location>
        <topology evidence="1">Single-pass type II membrane protein</topology>
    </subcellularLocation>
</comment>
<evidence type="ECO:0000256" key="10">
    <source>
        <dbReference type="SAM" id="Phobius"/>
    </source>
</evidence>
<feature type="region of interest" description="Disordered" evidence="9">
    <location>
        <begin position="69"/>
        <end position="124"/>
    </location>
</feature>
<evidence type="ECO:0000313" key="12">
    <source>
        <dbReference type="Proteomes" id="UP000053257"/>
    </source>
</evidence>
<feature type="active site" description="Proton acceptor" evidence="6">
    <location>
        <position position="259"/>
    </location>
</feature>
<feature type="binding site" evidence="7">
    <location>
        <begin position="292"/>
        <end position="296"/>
    </location>
    <ligand>
        <name>ATP</name>
        <dbReference type="ChEBI" id="CHEBI:30616"/>
    </ligand>
</feature>
<feature type="region of interest" description="Disordered" evidence="9">
    <location>
        <begin position="1"/>
        <end position="21"/>
    </location>
</feature>
<evidence type="ECO:0000256" key="7">
    <source>
        <dbReference type="PIRSR" id="PIRSR600407-2"/>
    </source>
</evidence>
<keyword evidence="10" id="KW-0472">Membrane</keyword>
<name>A0A0C3PKL4_PHLG1</name>
<dbReference type="GO" id="GO:0004382">
    <property type="term" value="F:GDP phosphatase activity"/>
    <property type="evidence" value="ECO:0007669"/>
    <property type="project" value="UniProtKB-EC"/>
</dbReference>
<dbReference type="STRING" id="745531.A0A0C3PKL4"/>
<comment type="similarity">
    <text evidence="2 8">Belongs to the GDA1/CD39 NTPase family.</text>
</comment>
<evidence type="ECO:0000256" key="1">
    <source>
        <dbReference type="ARBA" id="ARBA00004323"/>
    </source>
</evidence>
<dbReference type="AlphaFoldDB" id="A0A0C3PKL4"/>
<dbReference type="GO" id="GO:0005524">
    <property type="term" value="F:ATP binding"/>
    <property type="evidence" value="ECO:0007669"/>
    <property type="project" value="UniProtKB-KW"/>
</dbReference>
<dbReference type="Pfam" id="PF01150">
    <property type="entry name" value="GDA1_CD39"/>
    <property type="match status" value="1"/>
</dbReference>
<evidence type="ECO:0000256" key="6">
    <source>
        <dbReference type="PIRSR" id="PIRSR600407-1"/>
    </source>
</evidence>
<dbReference type="GO" id="GO:0009134">
    <property type="term" value="P:nucleoside diphosphate catabolic process"/>
    <property type="evidence" value="ECO:0007669"/>
    <property type="project" value="TreeGrafter"/>
</dbReference>
<dbReference type="EMBL" id="KN840509">
    <property type="protein sequence ID" value="KIP06863.1"/>
    <property type="molecule type" value="Genomic_DNA"/>
</dbReference>
<evidence type="ECO:0000256" key="2">
    <source>
        <dbReference type="ARBA" id="ARBA00009283"/>
    </source>
</evidence>
<dbReference type="PROSITE" id="PS01238">
    <property type="entry name" value="GDA1_CD39_NTPASE"/>
    <property type="match status" value="1"/>
</dbReference>
<dbReference type="Gene3D" id="3.30.420.40">
    <property type="match status" value="1"/>
</dbReference>
<evidence type="ECO:0000256" key="9">
    <source>
        <dbReference type="SAM" id="MobiDB-lite"/>
    </source>
</evidence>
<evidence type="ECO:0000256" key="3">
    <source>
        <dbReference type="ARBA" id="ARBA00022801"/>
    </source>
</evidence>
<keyword evidence="7" id="KW-0547">Nucleotide-binding</keyword>
<evidence type="ECO:0000313" key="11">
    <source>
        <dbReference type="EMBL" id="KIP06863.1"/>
    </source>
</evidence>
<dbReference type="GO" id="GO:0045134">
    <property type="term" value="F:UDP phosphatase activity"/>
    <property type="evidence" value="ECO:0007669"/>
    <property type="project" value="TreeGrafter"/>
</dbReference>
<dbReference type="PANTHER" id="PTHR11782">
    <property type="entry name" value="ADENOSINE/GUANOSINE DIPHOSPHATASE"/>
    <property type="match status" value="1"/>
</dbReference>
<keyword evidence="7" id="KW-0067">ATP-binding</keyword>
<reference evidence="11 12" key="1">
    <citation type="journal article" date="2014" name="PLoS Genet.">
        <title>Analysis of the Phlebiopsis gigantea genome, transcriptome and secretome provides insight into its pioneer colonization strategies of wood.</title>
        <authorList>
            <person name="Hori C."/>
            <person name="Ishida T."/>
            <person name="Igarashi K."/>
            <person name="Samejima M."/>
            <person name="Suzuki H."/>
            <person name="Master E."/>
            <person name="Ferreira P."/>
            <person name="Ruiz-Duenas F.J."/>
            <person name="Held B."/>
            <person name="Canessa P."/>
            <person name="Larrondo L.F."/>
            <person name="Schmoll M."/>
            <person name="Druzhinina I.S."/>
            <person name="Kubicek C.P."/>
            <person name="Gaskell J.A."/>
            <person name="Kersten P."/>
            <person name="St John F."/>
            <person name="Glasner J."/>
            <person name="Sabat G."/>
            <person name="Splinter BonDurant S."/>
            <person name="Syed K."/>
            <person name="Yadav J."/>
            <person name="Mgbeahuruike A.C."/>
            <person name="Kovalchuk A."/>
            <person name="Asiegbu F.O."/>
            <person name="Lackner G."/>
            <person name="Hoffmeister D."/>
            <person name="Rencoret J."/>
            <person name="Gutierrez A."/>
            <person name="Sun H."/>
            <person name="Lindquist E."/>
            <person name="Barry K."/>
            <person name="Riley R."/>
            <person name="Grigoriev I.V."/>
            <person name="Henrissat B."/>
            <person name="Kues U."/>
            <person name="Berka R.M."/>
            <person name="Martinez A.T."/>
            <person name="Covert S.F."/>
            <person name="Blanchette R.A."/>
            <person name="Cullen D."/>
        </authorList>
    </citation>
    <scope>NUCLEOTIDE SEQUENCE [LARGE SCALE GENOMIC DNA]</scope>
    <source>
        <strain evidence="11 12">11061_1 CR5-6</strain>
    </source>
</reference>
<sequence length="558" mass="61072">MFSPRSSNYERLEGGMGPSRMNGMRRFGWKKFAIGAVVVIGLVWVFGPRKEDILPEKYIPSFPKSPFGGSQEVEGTIPPPGATGSSSHPIQPPHADDAEIAPPSSSRPTSPETDPDPSKTVHCTKPYKADLPIVQYALMIDAGSTGSRIHIYKFHNCGPSPDYEYEVFKQTKPGLSSYAGRPLEAAQSLDDLLDAALSVVPKALQSCTPVAVKATAGLRLLGAAESEGILEAVRHRLHEKYPFSLQDKDGVVIMDGTDEGVFAWITANYLLNTIRDDTPPDTPTYAALDLGGASTQIVFKPVIDSTKPESTLEEGEHKYDLTFGGKTHVLYQHSYLGYGLMRARKSVHRVVEFMSSFQPPSADGTIANPCLAKGTRREVEIEGEKPEESRNVTMVGADVGSYEACNRVVQLVMAKDAICEVKPCSFNGVYQPSLLDTFPNGKVLLLSYFYDRLRPLLPDDPKAPPIKVSTLATLAEELCQGKPSWDEHWGSDTALITELEDRPEWCLDMTFMHALLRLGYDFGDERVVEIGKQIDGTELGWCLGATIAMVGADLKCRV</sequence>
<dbReference type="Proteomes" id="UP000053257">
    <property type="component" value="Unassembled WGS sequence"/>
</dbReference>
<dbReference type="GO" id="GO:0006487">
    <property type="term" value="P:protein N-linked glycosylation"/>
    <property type="evidence" value="ECO:0007669"/>
    <property type="project" value="TreeGrafter"/>
</dbReference>
<keyword evidence="10" id="KW-0812">Transmembrane</keyword>
<dbReference type="HOGENOM" id="CLU_010246_4_2_1"/>
<evidence type="ECO:0000256" key="5">
    <source>
        <dbReference type="ARBA" id="ARBA00038903"/>
    </source>
</evidence>
<organism evidence="11 12">
    <name type="scientific">Phlebiopsis gigantea (strain 11061_1 CR5-6)</name>
    <name type="common">White-rot fungus</name>
    <name type="synonym">Peniophora gigantea</name>
    <dbReference type="NCBI Taxonomy" id="745531"/>
    <lineage>
        <taxon>Eukaryota</taxon>
        <taxon>Fungi</taxon>
        <taxon>Dikarya</taxon>
        <taxon>Basidiomycota</taxon>
        <taxon>Agaricomycotina</taxon>
        <taxon>Agaricomycetes</taxon>
        <taxon>Polyporales</taxon>
        <taxon>Phanerochaetaceae</taxon>
        <taxon>Phlebiopsis</taxon>
    </lineage>
</organism>
<keyword evidence="3 8" id="KW-0378">Hydrolase</keyword>
<keyword evidence="12" id="KW-1185">Reference proteome</keyword>
<evidence type="ECO:0000256" key="8">
    <source>
        <dbReference type="RuleBase" id="RU003833"/>
    </source>
</evidence>
<feature type="transmembrane region" description="Helical" evidence="10">
    <location>
        <begin position="29"/>
        <end position="47"/>
    </location>
</feature>
<dbReference type="GO" id="GO:0000139">
    <property type="term" value="C:Golgi membrane"/>
    <property type="evidence" value="ECO:0007669"/>
    <property type="project" value="UniProtKB-SubCell"/>
</dbReference>
<feature type="compositionally biased region" description="Low complexity" evidence="9">
    <location>
        <begin position="102"/>
        <end position="112"/>
    </location>
</feature>
<proteinExistence type="inferred from homology"/>
<accession>A0A0C3PKL4</accession>
<dbReference type="OrthoDB" id="6372431at2759"/>